<sequence>MAEPKASSQARLASPAHIPTWAQRTEALTHILTHPSHSPSLHSQLFLASRVPCPPPGPFSTTPYPPFLCPGASLLRWALASVFLPRAARLCFPPSSWRSRCPFQLPPPLVPSVAIEPAPEHWGDAELRAYARRRRARRGPLTARPPMSVAGVVLTTVPCVTIVVAFIRELFWDSEKHRDPGNSIKHLGLFMHAWGHQSATDTEATLRLYPLLVKTKPLHGPPQANQSGQSFSICPCPFDVWLRCARAVLVMLSASVTRPRIGESTLLADPLPLDGPEKLEVDPPDADADAEHDADARPLAAQYTYQWPLQSANDQA</sequence>
<gene>
    <name evidence="2" type="ORF">U9M48_032924</name>
</gene>
<name>A0AAQ3X515_PASNO</name>
<dbReference type="EMBL" id="CP144751">
    <property type="protein sequence ID" value="WVZ86083.1"/>
    <property type="molecule type" value="Genomic_DNA"/>
</dbReference>
<protein>
    <submittedName>
        <fullName evidence="2">Uncharacterized protein</fullName>
    </submittedName>
</protein>
<proteinExistence type="predicted"/>
<dbReference type="AlphaFoldDB" id="A0AAQ3X515"/>
<keyword evidence="3" id="KW-1185">Reference proteome</keyword>
<evidence type="ECO:0000313" key="2">
    <source>
        <dbReference type="EMBL" id="WVZ86083.1"/>
    </source>
</evidence>
<evidence type="ECO:0000256" key="1">
    <source>
        <dbReference type="SAM" id="MobiDB-lite"/>
    </source>
</evidence>
<reference evidence="2 3" key="1">
    <citation type="submission" date="2024-02" db="EMBL/GenBank/DDBJ databases">
        <title>High-quality chromosome-scale genome assembly of Pensacola bahiagrass (Paspalum notatum Flugge var. saurae).</title>
        <authorList>
            <person name="Vega J.M."/>
            <person name="Podio M."/>
            <person name="Orjuela J."/>
            <person name="Siena L.A."/>
            <person name="Pessino S.C."/>
            <person name="Combes M.C."/>
            <person name="Mariac C."/>
            <person name="Albertini E."/>
            <person name="Pupilli F."/>
            <person name="Ortiz J.P.A."/>
            <person name="Leblanc O."/>
        </authorList>
    </citation>
    <scope>NUCLEOTIDE SEQUENCE [LARGE SCALE GENOMIC DNA]</scope>
    <source>
        <strain evidence="2">R1</strain>
        <tissue evidence="2">Leaf</tissue>
    </source>
</reference>
<feature type="region of interest" description="Disordered" evidence="1">
    <location>
        <begin position="266"/>
        <end position="297"/>
    </location>
</feature>
<dbReference type="PANTHER" id="PTHR38364:SF1">
    <property type="entry name" value="OS04G0475300 PROTEIN"/>
    <property type="match status" value="1"/>
</dbReference>
<dbReference type="Proteomes" id="UP001341281">
    <property type="component" value="Chromosome 07"/>
</dbReference>
<organism evidence="2 3">
    <name type="scientific">Paspalum notatum var. saurae</name>
    <dbReference type="NCBI Taxonomy" id="547442"/>
    <lineage>
        <taxon>Eukaryota</taxon>
        <taxon>Viridiplantae</taxon>
        <taxon>Streptophyta</taxon>
        <taxon>Embryophyta</taxon>
        <taxon>Tracheophyta</taxon>
        <taxon>Spermatophyta</taxon>
        <taxon>Magnoliopsida</taxon>
        <taxon>Liliopsida</taxon>
        <taxon>Poales</taxon>
        <taxon>Poaceae</taxon>
        <taxon>PACMAD clade</taxon>
        <taxon>Panicoideae</taxon>
        <taxon>Andropogonodae</taxon>
        <taxon>Paspaleae</taxon>
        <taxon>Paspalinae</taxon>
        <taxon>Paspalum</taxon>
    </lineage>
</organism>
<evidence type="ECO:0000313" key="3">
    <source>
        <dbReference type="Proteomes" id="UP001341281"/>
    </source>
</evidence>
<accession>A0AAQ3X515</accession>
<dbReference type="PANTHER" id="PTHR38364">
    <property type="entry name" value="OSJNBA0022H21.9 PROTEIN"/>
    <property type="match status" value="1"/>
</dbReference>